<organism evidence="1 2">
    <name type="scientific">Amycolatopsis thailandensis</name>
    <dbReference type="NCBI Taxonomy" id="589330"/>
    <lineage>
        <taxon>Bacteria</taxon>
        <taxon>Bacillati</taxon>
        <taxon>Actinomycetota</taxon>
        <taxon>Actinomycetes</taxon>
        <taxon>Pseudonocardiales</taxon>
        <taxon>Pseudonocardiaceae</taxon>
        <taxon>Amycolatopsis</taxon>
    </lineage>
</organism>
<accession>A0A229S519</accession>
<dbReference type="OrthoDB" id="3681280at2"/>
<proteinExistence type="predicted"/>
<name>A0A229S519_9PSEU</name>
<sequence>MTAAPETSPRLQAAAEFYRGAFAWDVEVGERSLALVLTGGIAAFSVPFHTKNQHLFSARDAVPRGPLILTPGAPFRVHALVDASDFVIPDQDLPENVLFHRPLSKVLLPPTVDTRGAVRWLREPSPQERWLPLAAGVFSALSRPNRRIAAYRRRVWRDRNGLS</sequence>
<dbReference type="EMBL" id="NMQT01000072">
    <property type="protein sequence ID" value="OXM53996.1"/>
    <property type="molecule type" value="Genomic_DNA"/>
</dbReference>
<gene>
    <name evidence="1" type="ORF">CFP71_20395</name>
</gene>
<reference evidence="1 2" key="1">
    <citation type="submission" date="2017-07" db="EMBL/GenBank/DDBJ databases">
        <title>Amycolatopsis thailandensis Genome sequencing and assembly.</title>
        <authorList>
            <person name="Kaur N."/>
            <person name="Mayilraj S."/>
        </authorList>
    </citation>
    <scope>NUCLEOTIDE SEQUENCE [LARGE SCALE GENOMIC DNA]</scope>
    <source>
        <strain evidence="1 2">JCM 16380</strain>
    </source>
</reference>
<keyword evidence="2" id="KW-1185">Reference proteome</keyword>
<dbReference type="RefSeq" id="WP_093935465.1">
    <property type="nucleotide sequence ID" value="NZ_NMQT01000072.1"/>
</dbReference>
<protein>
    <submittedName>
        <fullName evidence="1">Uncharacterized protein</fullName>
    </submittedName>
</protein>
<dbReference type="AlphaFoldDB" id="A0A229S519"/>
<dbReference type="Proteomes" id="UP000215223">
    <property type="component" value="Unassembled WGS sequence"/>
</dbReference>
<evidence type="ECO:0000313" key="1">
    <source>
        <dbReference type="EMBL" id="OXM53996.1"/>
    </source>
</evidence>
<comment type="caution">
    <text evidence="1">The sequence shown here is derived from an EMBL/GenBank/DDBJ whole genome shotgun (WGS) entry which is preliminary data.</text>
</comment>
<evidence type="ECO:0000313" key="2">
    <source>
        <dbReference type="Proteomes" id="UP000215223"/>
    </source>
</evidence>